<evidence type="ECO:0000313" key="7">
    <source>
        <dbReference type="EMBL" id="CAD7236003.1"/>
    </source>
</evidence>
<dbReference type="InterPro" id="IPR012952">
    <property type="entry name" value="BING4_C_dom"/>
</dbReference>
<dbReference type="GO" id="GO:0030686">
    <property type="term" value="C:90S preribosome"/>
    <property type="evidence" value="ECO:0007669"/>
    <property type="project" value="TreeGrafter"/>
</dbReference>
<feature type="region of interest" description="Disordered" evidence="6">
    <location>
        <begin position="293"/>
        <end position="312"/>
    </location>
</feature>
<dbReference type="OrthoDB" id="10251154at2759"/>
<dbReference type="InterPro" id="IPR015943">
    <property type="entry name" value="WD40/YVTN_repeat-like_dom_sf"/>
</dbReference>
<keyword evidence="4" id="KW-0677">Repeat</keyword>
<organism evidence="7">
    <name type="scientific">Cyprideis torosa</name>
    <dbReference type="NCBI Taxonomy" id="163714"/>
    <lineage>
        <taxon>Eukaryota</taxon>
        <taxon>Metazoa</taxon>
        <taxon>Ecdysozoa</taxon>
        <taxon>Arthropoda</taxon>
        <taxon>Crustacea</taxon>
        <taxon>Oligostraca</taxon>
        <taxon>Ostracoda</taxon>
        <taxon>Podocopa</taxon>
        <taxon>Podocopida</taxon>
        <taxon>Cytherocopina</taxon>
        <taxon>Cytheroidea</taxon>
        <taxon>Cytherideidae</taxon>
        <taxon>Cyprideis</taxon>
    </lineage>
</organism>
<dbReference type="PROSITE" id="PS50082">
    <property type="entry name" value="WD_REPEATS_2"/>
    <property type="match status" value="1"/>
</dbReference>
<comment type="subcellular location">
    <subcellularLocation>
        <location evidence="1">Nucleus</location>
        <location evidence="1">Nucleolus</location>
    </subcellularLocation>
</comment>
<dbReference type="PANTHER" id="PTHR14085">
    <property type="entry name" value="WD-REPEAT PROTEIN BING4"/>
    <property type="match status" value="1"/>
</dbReference>
<proteinExistence type="predicted"/>
<dbReference type="PROSITE" id="PS50294">
    <property type="entry name" value="WD_REPEATS_REGION"/>
    <property type="match status" value="1"/>
</dbReference>
<evidence type="ECO:0000256" key="4">
    <source>
        <dbReference type="ARBA" id="ARBA00022737"/>
    </source>
</evidence>
<evidence type="ECO:0000256" key="6">
    <source>
        <dbReference type="SAM" id="MobiDB-lite"/>
    </source>
</evidence>
<keyword evidence="2" id="KW-0698">rRNA processing</keyword>
<accession>A0A7R8ZY18</accession>
<dbReference type="GO" id="GO:0032040">
    <property type="term" value="C:small-subunit processome"/>
    <property type="evidence" value="ECO:0007669"/>
    <property type="project" value="TreeGrafter"/>
</dbReference>
<dbReference type="InterPro" id="IPR040315">
    <property type="entry name" value="WDR46/Utp7"/>
</dbReference>
<feature type="non-terminal residue" evidence="7">
    <location>
        <position position="312"/>
    </location>
</feature>
<keyword evidence="3" id="KW-0853">WD repeat</keyword>
<dbReference type="PROSITE" id="PS00678">
    <property type="entry name" value="WD_REPEATS_1"/>
    <property type="match status" value="1"/>
</dbReference>
<evidence type="ECO:0000256" key="3">
    <source>
        <dbReference type="ARBA" id="ARBA00022574"/>
    </source>
</evidence>
<dbReference type="Gene3D" id="2.130.10.10">
    <property type="entry name" value="YVTN repeat-like/Quinoprotein amine dehydrogenase"/>
    <property type="match status" value="1"/>
</dbReference>
<evidence type="ECO:0000256" key="2">
    <source>
        <dbReference type="ARBA" id="ARBA00022552"/>
    </source>
</evidence>
<dbReference type="InterPro" id="IPR001680">
    <property type="entry name" value="WD40_rpt"/>
</dbReference>
<dbReference type="SMART" id="SM01033">
    <property type="entry name" value="BING4CT"/>
    <property type="match status" value="1"/>
</dbReference>
<sequence>MDYSRDGRFLLLGGRKAHVAAIDWMTKKLLCEVNVMESVHDVKWLHNENMFAVAQKEWVYIYDSQGIELHCLKQLDRVQRLEFLPYHFLLASGSSTGFLSWLDVSVGKIIASFPVKGRENIDVMTSNPANAVLCTGCANGTVAMWTPNIRKPVAKMLCHISAVRSVAVDTRGHLMATAGVDRHLKIWDIRNFKPLESYTLRLTASELAFSQRGLLAAAMGNVVEVYRGLGSSRTETESFSKTSAYMSHRTQNPITDLGFCPFEDVLGIGTGGGFSSLLIPGAGEPNFDAMEANPFRSKSQRREAEVKALLDK</sequence>
<dbReference type="InterPro" id="IPR036322">
    <property type="entry name" value="WD40_repeat_dom_sf"/>
</dbReference>
<dbReference type="AlphaFoldDB" id="A0A7R8ZY18"/>
<name>A0A7R8ZY18_9CRUS</name>
<keyword evidence="5" id="KW-0539">Nucleus</keyword>
<dbReference type="GO" id="GO:0000462">
    <property type="term" value="P:maturation of SSU-rRNA from tricistronic rRNA transcript (SSU-rRNA, 5.8S rRNA, LSU-rRNA)"/>
    <property type="evidence" value="ECO:0007669"/>
    <property type="project" value="TreeGrafter"/>
</dbReference>
<dbReference type="Pfam" id="PF08149">
    <property type="entry name" value="BING4CT"/>
    <property type="match status" value="1"/>
</dbReference>
<feature type="compositionally biased region" description="Basic and acidic residues" evidence="6">
    <location>
        <begin position="300"/>
        <end position="312"/>
    </location>
</feature>
<evidence type="ECO:0000256" key="1">
    <source>
        <dbReference type="ARBA" id="ARBA00004604"/>
    </source>
</evidence>
<dbReference type="Pfam" id="PF00400">
    <property type="entry name" value="WD40"/>
    <property type="match status" value="1"/>
</dbReference>
<dbReference type="FunFam" id="2.130.10.10:FF:000378">
    <property type="entry name" value="U3 small nucleolar RNA-associated protein 7"/>
    <property type="match status" value="1"/>
</dbReference>
<dbReference type="PANTHER" id="PTHR14085:SF3">
    <property type="entry name" value="WD REPEAT-CONTAINING PROTEIN 46"/>
    <property type="match status" value="1"/>
</dbReference>
<dbReference type="SUPFAM" id="SSF50978">
    <property type="entry name" value="WD40 repeat-like"/>
    <property type="match status" value="1"/>
</dbReference>
<protein>
    <submittedName>
        <fullName evidence="7">Uncharacterized protein</fullName>
    </submittedName>
</protein>
<dbReference type="SMART" id="SM00320">
    <property type="entry name" value="WD40"/>
    <property type="match status" value="4"/>
</dbReference>
<dbReference type="EMBL" id="OB675975">
    <property type="protein sequence ID" value="CAD7236003.1"/>
    <property type="molecule type" value="Genomic_DNA"/>
</dbReference>
<dbReference type="InterPro" id="IPR019775">
    <property type="entry name" value="WD40_repeat_CS"/>
</dbReference>
<gene>
    <name evidence="7" type="ORF">CTOB1V02_LOCUS13818</name>
</gene>
<reference evidence="7" key="1">
    <citation type="submission" date="2020-11" db="EMBL/GenBank/DDBJ databases">
        <authorList>
            <person name="Tran Van P."/>
        </authorList>
    </citation>
    <scope>NUCLEOTIDE SEQUENCE</scope>
</reference>
<evidence type="ECO:0000256" key="5">
    <source>
        <dbReference type="ARBA" id="ARBA00023242"/>
    </source>
</evidence>